<sequence>MAIICGRTWSILDHQFKSRYIPHEVAPPL</sequence>
<dbReference type="AlphaFoldDB" id="A0A9P0KFE3"/>
<comment type="caution">
    <text evidence="1">The sequence shown here is derived from an EMBL/GenBank/DDBJ whole genome shotgun (WGS) entry which is preliminary data.</text>
</comment>
<protein>
    <submittedName>
        <fullName evidence="1">Uncharacterized protein</fullName>
    </submittedName>
</protein>
<accession>A0A9P0KFE3</accession>
<organism evidence="1 2">
    <name type="scientific">Acanthoscelides obtectus</name>
    <name type="common">Bean weevil</name>
    <name type="synonym">Bruchus obtectus</name>
    <dbReference type="NCBI Taxonomy" id="200917"/>
    <lineage>
        <taxon>Eukaryota</taxon>
        <taxon>Metazoa</taxon>
        <taxon>Ecdysozoa</taxon>
        <taxon>Arthropoda</taxon>
        <taxon>Hexapoda</taxon>
        <taxon>Insecta</taxon>
        <taxon>Pterygota</taxon>
        <taxon>Neoptera</taxon>
        <taxon>Endopterygota</taxon>
        <taxon>Coleoptera</taxon>
        <taxon>Polyphaga</taxon>
        <taxon>Cucujiformia</taxon>
        <taxon>Chrysomeloidea</taxon>
        <taxon>Chrysomelidae</taxon>
        <taxon>Bruchinae</taxon>
        <taxon>Bruchini</taxon>
        <taxon>Acanthoscelides</taxon>
    </lineage>
</organism>
<keyword evidence="2" id="KW-1185">Reference proteome</keyword>
<evidence type="ECO:0000313" key="2">
    <source>
        <dbReference type="Proteomes" id="UP001152888"/>
    </source>
</evidence>
<gene>
    <name evidence="1" type="ORF">ACAOBT_LOCUS10631</name>
</gene>
<proteinExistence type="predicted"/>
<dbReference type="EMBL" id="CAKOFQ010006811">
    <property type="protein sequence ID" value="CAH1973575.1"/>
    <property type="molecule type" value="Genomic_DNA"/>
</dbReference>
<name>A0A9P0KFE3_ACAOB</name>
<evidence type="ECO:0000313" key="1">
    <source>
        <dbReference type="EMBL" id="CAH1973575.1"/>
    </source>
</evidence>
<dbReference type="Proteomes" id="UP001152888">
    <property type="component" value="Unassembled WGS sequence"/>
</dbReference>
<dbReference type="OrthoDB" id="5979509at2759"/>
<reference evidence="1" key="1">
    <citation type="submission" date="2022-03" db="EMBL/GenBank/DDBJ databases">
        <authorList>
            <person name="Sayadi A."/>
        </authorList>
    </citation>
    <scope>NUCLEOTIDE SEQUENCE</scope>
</reference>